<dbReference type="Gene3D" id="3.30.70.100">
    <property type="match status" value="1"/>
</dbReference>
<dbReference type="InterPro" id="IPR010753">
    <property type="entry name" value="DUF1330"/>
</dbReference>
<organism evidence="2 3">
    <name type="scientific">Geodia barretti</name>
    <name type="common">Barrett's horny sponge</name>
    <dbReference type="NCBI Taxonomy" id="519541"/>
    <lineage>
        <taxon>Eukaryota</taxon>
        <taxon>Metazoa</taxon>
        <taxon>Porifera</taxon>
        <taxon>Demospongiae</taxon>
        <taxon>Heteroscleromorpha</taxon>
        <taxon>Tetractinellida</taxon>
        <taxon>Astrophorina</taxon>
        <taxon>Geodiidae</taxon>
        <taxon>Geodia</taxon>
    </lineage>
</organism>
<name>A0AA35S5D6_GEOBA</name>
<dbReference type="SUPFAM" id="SSF54909">
    <property type="entry name" value="Dimeric alpha+beta barrel"/>
    <property type="match status" value="1"/>
</dbReference>
<keyword evidence="3" id="KW-1185">Reference proteome</keyword>
<sequence>MAGYVIVEVEITNRAGYGEFLEKVTSTVEAHGGKFVVRGGDIDVIEGNWTPMRLAVLEFESAVRAREWLGSPEYNELNDLRTSSSNINMVLVEGLLGP</sequence>
<protein>
    <recommendedName>
        <fullName evidence="1">DUF1330 domain-containing protein</fullName>
    </recommendedName>
</protein>
<proteinExistence type="predicted"/>
<comment type="caution">
    <text evidence="2">The sequence shown here is derived from an EMBL/GenBank/DDBJ whole genome shotgun (WGS) entry which is preliminary data.</text>
</comment>
<evidence type="ECO:0000313" key="3">
    <source>
        <dbReference type="Proteomes" id="UP001174909"/>
    </source>
</evidence>
<dbReference type="InterPro" id="IPR011008">
    <property type="entry name" value="Dimeric_a/b-barrel"/>
</dbReference>
<feature type="domain" description="DUF1330" evidence="1">
    <location>
        <begin position="3"/>
        <end position="95"/>
    </location>
</feature>
<reference evidence="2" key="1">
    <citation type="submission" date="2023-03" db="EMBL/GenBank/DDBJ databases">
        <authorList>
            <person name="Steffen K."/>
            <person name="Cardenas P."/>
        </authorList>
    </citation>
    <scope>NUCLEOTIDE SEQUENCE</scope>
</reference>
<evidence type="ECO:0000313" key="2">
    <source>
        <dbReference type="EMBL" id="CAI8023758.1"/>
    </source>
</evidence>
<dbReference type="Pfam" id="PF07045">
    <property type="entry name" value="DUF1330"/>
    <property type="match status" value="1"/>
</dbReference>
<accession>A0AA35S5D6</accession>
<dbReference type="PANTHER" id="PTHR41521:SF4">
    <property type="entry name" value="BLR0684 PROTEIN"/>
    <property type="match status" value="1"/>
</dbReference>
<dbReference type="AlphaFoldDB" id="A0AA35S5D6"/>
<gene>
    <name evidence="2" type="ORF">GBAR_LOCUS13860</name>
</gene>
<dbReference type="Proteomes" id="UP001174909">
    <property type="component" value="Unassembled WGS sequence"/>
</dbReference>
<dbReference type="EMBL" id="CASHTH010002030">
    <property type="protein sequence ID" value="CAI8023758.1"/>
    <property type="molecule type" value="Genomic_DNA"/>
</dbReference>
<dbReference type="PANTHER" id="PTHR41521">
    <property type="match status" value="1"/>
</dbReference>
<evidence type="ECO:0000259" key="1">
    <source>
        <dbReference type="Pfam" id="PF07045"/>
    </source>
</evidence>